<dbReference type="Proteomes" id="UP001274830">
    <property type="component" value="Unassembled WGS sequence"/>
</dbReference>
<sequence>MFAKPTTLFALLAVATRVLATPPACLIAAVNTQPNPATLSAVCSGNNATAVESYICKNCTADTVQLAMSGFASVCAGAGVTIKNTTSCSATSSSSSSSGTASMTSSGAILATGSSGAILTGGASSGFATATANGTVSSAHSAPTATQSSSGGSGSGTSGSGSGSNGASGTSSGSSASASAKPYTGAAARLGMDLVGLAALGAFGAMLAL</sequence>
<protein>
    <submittedName>
        <fullName evidence="3">Uncharacterized protein</fullName>
    </submittedName>
</protein>
<organism evidence="3 4">
    <name type="scientific">Recurvomyces mirabilis</name>
    <dbReference type="NCBI Taxonomy" id="574656"/>
    <lineage>
        <taxon>Eukaryota</taxon>
        <taxon>Fungi</taxon>
        <taxon>Dikarya</taxon>
        <taxon>Ascomycota</taxon>
        <taxon>Pezizomycotina</taxon>
        <taxon>Dothideomycetes</taxon>
        <taxon>Dothideomycetidae</taxon>
        <taxon>Mycosphaerellales</taxon>
        <taxon>Teratosphaeriaceae</taxon>
        <taxon>Recurvomyces</taxon>
    </lineage>
</organism>
<reference evidence="3" key="1">
    <citation type="submission" date="2023-07" db="EMBL/GenBank/DDBJ databases">
        <title>Black Yeasts Isolated from many extreme environments.</title>
        <authorList>
            <person name="Coleine C."/>
            <person name="Stajich J.E."/>
            <person name="Selbmann L."/>
        </authorList>
    </citation>
    <scope>NUCLEOTIDE SEQUENCE</scope>
    <source>
        <strain evidence="3">CCFEE 5485</strain>
    </source>
</reference>
<accession>A0AAE0TP44</accession>
<evidence type="ECO:0000313" key="3">
    <source>
        <dbReference type="EMBL" id="KAK3670475.1"/>
    </source>
</evidence>
<dbReference type="AlphaFoldDB" id="A0AAE0TP44"/>
<feature type="signal peptide" evidence="2">
    <location>
        <begin position="1"/>
        <end position="20"/>
    </location>
</feature>
<feature type="compositionally biased region" description="Low complexity" evidence="1">
    <location>
        <begin position="138"/>
        <end position="150"/>
    </location>
</feature>
<feature type="chain" id="PRO_5042039487" evidence="2">
    <location>
        <begin position="21"/>
        <end position="209"/>
    </location>
</feature>
<keyword evidence="4" id="KW-1185">Reference proteome</keyword>
<evidence type="ECO:0000256" key="2">
    <source>
        <dbReference type="SAM" id="SignalP"/>
    </source>
</evidence>
<proteinExistence type="predicted"/>
<comment type="caution">
    <text evidence="3">The sequence shown here is derived from an EMBL/GenBank/DDBJ whole genome shotgun (WGS) entry which is preliminary data.</text>
</comment>
<dbReference type="EMBL" id="JAUTXT010000055">
    <property type="protein sequence ID" value="KAK3670475.1"/>
    <property type="molecule type" value="Genomic_DNA"/>
</dbReference>
<keyword evidence="2" id="KW-0732">Signal</keyword>
<evidence type="ECO:0000313" key="4">
    <source>
        <dbReference type="Proteomes" id="UP001274830"/>
    </source>
</evidence>
<feature type="compositionally biased region" description="Gly residues" evidence="1">
    <location>
        <begin position="151"/>
        <end position="166"/>
    </location>
</feature>
<evidence type="ECO:0000256" key="1">
    <source>
        <dbReference type="SAM" id="MobiDB-lite"/>
    </source>
</evidence>
<feature type="region of interest" description="Disordered" evidence="1">
    <location>
        <begin position="138"/>
        <end position="175"/>
    </location>
</feature>
<gene>
    <name evidence="3" type="ORF">LTR78_009579</name>
</gene>
<name>A0AAE0TP44_9PEZI</name>